<dbReference type="InterPro" id="IPR001680">
    <property type="entry name" value="WD40_rpt"/>
</dbReference>
<keyword evidence="3 7" id="KW-0853">WD repeat</keyword>
<sequence>MATSTEAQKQVKIRLSAKDESIALPQEVGELVISTEVKRYQLSLLVNNLLGTAQPTPFEFLINGQYLRTSLDEFLTENGISAETTLSIEYVKALSPPQYVASYEHDDWVSSVDILSESSAAANWANVTGSLPTSVASGSFDGALRVWNESQEILATGTGWHRGSIHATKWLSPTQIATAGTDRSVRLWDYALSGTAAGSAKLSPKLELLGHKGAIDSIAVHAPSSRILTASSDNRIGVWSSKKSEGPAYEAPAPSSTANKRRKISGPAISTPQRGALSYLEGHTQHVKDVVFDTRDPTVGYSASIDHSVKTWDLATATCVSTRSTNQSLLSICHLPEHTGILAGGALNRIDLIDLRASASKVAVLSCRGHKNWIRSISRDPESSYRFVSGSDDSTCRIWDIRSTSQEAAGGTVAKPVYTIDRESQTGKKVEQGSESSVYAVEWSKEIGIVAGGMDKMLQINRAPS</sequence>
<reference evidence="10 11" key="1">
    <citation type="journal article" date="2012" name="PLoS Pathog.">
        <title>Diverse lifestyles and strategies of plant pathogenesis encoded in the genomes of eighteen Dothideomycetes fungi.</title>
        <authorList>
            <person name="Ohm R.A."/>
            <person name="Feau N."/>
            <person name="Henrissat B."/>
            <person name="Schoch C.L."/>
            <person name="Horwitz B.A."/>
            <person name="Barry K.W."/>
            <person name="Condon B.J."/>
            <person name="Copeland A.C."/>
            <person name="Dhillon B."/>
            <person name="Glaser F."/>
            <person name="Hesse C.N."/>
            <person name="Kosti I."/>
            <person name="LaButti K."/>
            <person name="Lindquist E.A."/>
            <person name="Lucas S."/>
            <person name="Salamov A.A."/>
            <person name="Bradshaw R.E."/>
            <person name="Ciuffetti L."/>
            <person name="Hamelin R.C."/>
            <person name="Kema G.H.J."/>
            <person name="Lawrence C."/>
            <person name="Scott J.A."/>
            <person name="Spatafora J.W."/>
            <person name="Turgeon B.G."/>
            <person name="de Wit P.J.G.M."/>
            <person name="Zhong S."/>
            <person name="Goodwin S.B."/>
            <person name="Grigoriev I.V."/>
        </authorList>
    </citation>
    <scope>NUCLEOTIDE SEQUENCE [LARGE SCALE GENOMIC DNA]</scope>
    <source>
        <strain evidence="10 11">SO2202</strain>
    </source>
</reference>
<keyword evidence="4" id="KW-0677">Repeat</keyword>
<comment type="subunit">
    <text evidence="6">Component of the NOP7 complex, composed of ERB1, NOP7 and YTM1. Within the NOP7 complex ERB1 appears to interact directly with NOP7 and YTM1. The NOP7 complex also associates with the 66S pre-ribosome.</text>
</comment>
<dbReference type="GeneID" id="27904914"/>
<dbReference type="Pfam" id="PF00400">
    <property type="entry name" value="WD40"/>
    <property type="match status" value="4"/>
</dbReference>
<comment type="subcellular location">
    <subcellularLocation>
        <location evidence="6">Nucleus</location>
        <location evidence="6">Nucleolus</location>
    </subcellularLocation>
    <subcellularLocation>
        <location evidence="6">Nucleus</location>
        <location evidence="6">Nucleoplasm</location>
    </subcellularLocation>
</comment>
<feature type="repeat" description="WD" evidence="7">
    <location>
        <begin position="208"/>
        <end position="240"/>
    </location>
</feature>
<feature type="domain" description="NLE" evidence="9">
    <location>
        <begin position="11"/>
        <end position="75"/>
    </location>
</feature>
<dbReference type="OrthoDB" id="10251381at2759"/>
<comment type="function">
    <text evidence="6">Component of the NOP7 complex, which is required for maturation of the 25S and 5.8S ribosomal RNAs and formation of the 60S ribosome.</text>
</comment>
<dbReference type="eggNOG" id="KOG0313">
    <property type="taxonomic scope" value="Eukaryota"/>
</dbReference>
<dbReference type="GO" id="GO:0000466">
    <property type="term" value="P:maturation of 5.8S rRNA from tricistronic rRNA transcript (SSU-rRNA, 5.8S rRNA, LSU-rRNA)"/>
    <property type="evidence" value="ECO:0007669"/>
    <property type="project" value="UniProtKB-UniRule"/>
</dbReference>
<evidence type="ECO:0000313" key="10">
    <source>
        <dbReference type="EMBL" id="EMF10014.1"/>
    </source>
</evidence>
<dbReference type="SUPFAM" id="SSF50978">
    <property type="entry name" value="WD40 repeat-like"/>
    <property type="match status" value="1"/>
</dbReference>
<dbReference type="PROSITE" id="PS50294">
    <property type="entry name" value="WD_REPEATS_REGION"/>
    <property type="match status" value="2"/>
</dbReference>
<feature type="repeat" description="WD" evidence="7">
    <location>
        <begin position="367"/>
        <end position="409"/>
    </location>
</feature>
<dbReference type="Pfam" id="PF08154">
    <property type="entry name" value="NLE"/>
    <property type="match status" value="1"/>
</dbReference>
<dbReference type="InterPro" id="IPR015943">
    <property type="entry name" value="WD40/YVTN_repeat-like_dom_sf"/>
</dbReference>
<gene>
    <name evidence="6" type="primary">YTM1</name>
    <name evidence="10" type="ORF">SEPMUDRAFT_158215</name>
</gene>
<dbReference type="GO" id="GO:0005654">
    <property type="term" value="C:nucleoplasm"/>
    <property type="evidence" value="ECO:0007669"/>
    <property type="project" value="UniProtKB-SubCell"/>
</dbReference>
<keyword evidence="11" id="KW-1185">Reference proteome</keyword>
<dbReference type="SMART" id="SM00320">
    <property type="entry name" value="WD40"/>
    <property type="match status" value="6"/>
</dbReference>
<protein>
    <recommendedName>
        <fullName evidence="6">Ribosome biogenesis protein YTM1</fullName>
    </recommendedName>
</protein>
<dbReference type="GO" id="GO:0051276">
    <property type="term" value="P:chromosome organization"/>
    <property type="evidence" value="ECO:0007669"/>
    <property type="project" value="EnsemblFungi"/>
</dbReference>
<dbReference type="STRING" id="692275.M3CZF6"/>
<dbReference type="HOGENOM" id="CLU_000288_57_0_1"/>
<feature type="repeat" description="WD" evidence="7">
    <location>
        <begin position="176"/>
        <end position="189"/>
    </location>
</feature>
<evidence type="ECO:0000256" key="2">
    <source>
        <dbReference type="ARBA" id="ARBA00022552"/>
    </source>
</evidence>
<evidence type="ECO:0000256" key="8">
    <source>
        <dbReference type="SAM" id="MobiDB-lite"/>
    </source>
</evidence>
<dbReference type="PROSITE" id="PS50082">
    <property type="entry name" value="WD_REPEATS_2"/>
    <property type="match status" value="4"/>
</dbReference>
<dbReference type="GO" id="GO:0043021">
    <property type="term" value="F:ribonucleoprotein complex binding"/>
    <property type="evidence" value="ECO:0007669"/>
    <property type="project" value="UniProtKB-UniRule"/>
</dbReference>
<comment type="similarity">
    <text evidence="6">Belongs to the WD repeat WDR12/YTM1 family.</text>
</comment>
<dbReference type="InterPro" id="IPR036322">
    <property type="entry name" value="WD40_repeat_dom_sf"/>
</dbReference>
<name>M3CZF6_SPHMS</name>
<dbReference type="InterPro" id="IPR028599">
    <property type="entry name" value="WDR12/Ytm1"/>
</dbReference>
<accession>M3CZF6</accession>
<dbReference type="InterPro" id="IPR020472">
    <property type="entry name" value="WD40_PAC1"/>
</dbReference>
<dbReference type="OMA" id="DHKYVEF"/>
<dbReference type="PANTHER" id="PTHR19855">
    <property type="entry name" value="WD40 REPEAT PROTEIN 12, 37"/>
    <property type="match status" value="1"/>
</dbReference>
<keyword evidence="2 6" id="KW-0698">rRNA processing</keyword>
<dbReference type="RefSeq" id="XP_016758135.1">
    <property type="nucleotide sequence ID" value="XM_016907777.1"/>
</dbReference>
<dbReference type="EMBL" id="KB456268">
    <property type="protein sequence ID" value="EMF10014.1"/>
    <property type="molecule type" value="Genomic_DNA"/>
</dbReference>
<proteinExistence type="inferred from homology"/>
<dbReference type="GO" id="GO:0070545">
    <property type="term" value="C:PeBoW complex"/>
    <property type="evidence" value="ECO:0007669"/>
    <property type="project" value="EnsemblFungi"/>
</dbReference>
<organism evidence="10 11">
    <name type="scientific">Sphaerulina musiva (strain SO2202)</name>
    <name type="common">Poplar stem canker fungus</name>
    <name type="synonym">Septoria musiva</name>
    <dbReference type="NCBI Taxonomy" id="692275"/>
    <lineage>
        <taxon>Eukaryota</taxon>
        <taxon>Fungi</taxon>
        <taxon>Dikarya</taxon>
        <taxon>Ascomycota</taxon>
        <taxon>Pezizomycotina</taxon>
        <taxon>Dothideomycetes</taxon>
        <taxon>Dothideomycetidae</taxon>
        <taxon>Mycosphaerellales</taxon>
        <taxon>Mycosphaerellaceae</taxon>
        <taxon>Sphaerulina</taxon>
    </lineage>
</organism>
<evidence type="ECO:0000256" key="5">
    <source>
        <dbReference type="ARBA" id="ARBA00023242"/>
    </source>
</evidence>
<feature type="region of interest" description="Disordered" evidence="8">
    <location>
        <begin position="239"/>
        <end position="267"/>
    </location>
</feature>
<dbReference type="AlphaFoldDB" id="M3CZF6"/>
<dbReference type="Gene3D" id="2.130.10.10">
    <property type="entry name" value="YVTN repeat-like/Quinoprotein amine dehydrogenase"/>
    <property type="match status" value="1"/>
</dbReference>
<dbReference type="InterPro" id="IPR012972">
    <property type="entry name" value="NLE"/>
</dbReference>
<dbReference type="PANTHER" id="PTHR19855:SF11">
    <property type="entry name" value="RIBOSOME BIOGENESIS PROTEIN WDR12"/>
    <property type="match status" value="1"/>
</dbReference>
<evidence type="ECO:0000259" key="9">
    <source>
        <dbReference type="Pfam" id="PF08154"/>
    </source>
</evidence>
<dbReference type="GO" id="GO:0030687">
    <property type="term" value="C:preribosome, large subunit precursor"/>
    <property type="evidence" value="ECO:0007669"/>
    <property type="project" value="UniProtKB-UniRule"/>
</dbReference>
<evidence type="ECO:0000256" key="1">
    <source>
        <dbReference type="ARBA" id="ARBA00022517"/>
    </source>
</evidence>
<evidence type="ECO:0000256" key="4">
    <source>
        <dbReference type="ARBA" id="ARBA00022737"/>
    </source>
</evidence>
<evidence type="ECO:0000256" key="6">
    <source>
        <dbReference type="HAMAP-Rule" id="MF_03029"/>
    </source>
</evidence>
<dbReference type="Proteomes" id="UP000016931">
    <property type="component" value="Unassembled WGS sequence"/>
</dbReference>
<keyword evidence="1 6" id="KW-0690">Ribosome biogenesis</keyword>
<feature type="repeat" description="WD" evidence="7">
    <location>
        <begin position="280"/>
        <end position="322"/>
    </location>
</feature>
<evidence type="ECO:0000313" key="11">
    <source>
        <dbReference type="Proteomes" id="UP000016931"/>
    </source>
</evidence>
<dbReference type="HAMAP" id="MF_03029">
    <property type="entry name" value="WDR12"/>
    <property type="match status" value="1"/>
</dbReference>
<dbReference type="GO" id="GO:0110136">
    <property type="term" value="P:protein-RNA complex remodeling"/>
    <property type="evidence" value="ECO:0007669"/>
    <property type="project" value="EnsemblFungi"/>
</dbReference>
<keyword evidence="5 6" id="KW-0539">Nucleus</keyword>
<evidence type="ECO:0000256" key="7">
    <source>
        <dbReference type="PROSITE-ProRule" id="PRU00221"/>
    </source>
</evidence>
<evidence type="ECO:0000256" key="3">
    <source>
        <dbReference type="ARBA" id="ARBA00022574"/>
    </source>
</evidence>
<dbReference type="PRINTS" id="PR00320">
    <property type="entry name" value="GPROTEINBRPT"/>
</dbReference>
<dbReference type="GO" id="GO:0000463">
    <property type="term" value="P:maturation of LSU-rRNA from tricistronic rRNA transcript (SSU-rRNA, 5.8S rRNA, LSU-rRNA)"/>
    <property type="evidence" value="ECO:0007669"/>
    <property type="project" value="UniProtKB-UniRule"/>
</dbReference>